<dbReference type="Pfam" id="PF00201">
    <property type="entry name" value="UDPGT"/>
    <property type="match status" value="1"/>
</dbReference>
<accession>I3VI27</accession>
<dbReference type="UniPathway" id="UPA00213"/>
<dbReference type="InterPro" id="IPR035595">
    <property type="entry name" value="UDP_glycos_trans_CS"/>
</dbReference>
<comment type="similarity">
    <text evidence="2 5">Belongs to the UDP-glycosyltransferase family.</text>
</comment>
<proteinExistence type="evidence at transcript level"/>
<keyword evidence="3 5" id="KW-0808">Transferase</keyword>
<protein>
    <recommendedName>
        <fullName evidence="6">Glycosyltransferase</fullName>
        <ecNumber evidence="6">2.4.1.-</ecNumber>
    </recommendedName>
</protein>
<dbReference type="Gene3D" id="3.40.50.2000">
    <property type="entry name" value="Glycogen Phosphorylase B"/>
    <property type="match status" value="2"/>
</dbReference>
<dbReference type="PANTHER" id="PTHR48047">
    <property type="entry name" value="GLYCOSYLTRANSFERASE"/>
    <property type="match status" value="1"/>
</dbReference>
<dbReference type="InterPro" id="IPR002999">
    <property type="entry name" value="Tudor"/>
</dbReference>
<evidence type="ECO:0000256" key="2">
    <source>
        <dbReference type="ARBA" id="ARBA00009995"/>
    </source>
</evidence>
<sequence>MGSLADSAGFSSTHVVVFPFMSKGHTIPLLQLSHLLLRRGATVTIFTTPANRPFISASVSGTTASIITLPFPKNIDGIPEGVENTDKLPSMSLFVPFATATKLMKPQFENALATLQNVTFMITDAFLGWTLDSASKFGIPRLATYGFSGFSTAVNRSVIMSRVLFDPNVVSDDELFQLPDFPWIKVTRNDFDSPFMDREPTGPLFEFVKEQVIATGNCHGLIVNSFYELEPKFIDYLNRECKPKAWSLGPLCLAEQSKSTSEKPPWVKWLDDKLENEGRSVLYVAFGSQVELSAEQLHEIKIGLEKSGVCFLWVVGKNGKYVETEFEGRVKDRGLVVREWVDQKEILKHESVKGFLSHCGWNSVLESLCAKVPILGWPMMAEQPLNVRMVVEEIKVGLRVETCDGTVRGFVKWEGLAKTVRELMEGEMGKAVRRKVEEIGDSAAKAMEEGGSSWRALNRLIEDIHAFRSKEFV</sequence>
<feature type="domain" description="Tudor" evidence="7">
    <location>
        <begin position="245"/>
        <end position="307"/>
    </location>
</feature>
<evidence type="ECO:0000256" key="4">
    <source>
        <dbReference type="ARBA" id="ARBA00023229"/>
    </source>
</evidence>
<dbReference type="EMBL" id="JF803817">
    <property type="protein sequence ID" value="AFK79033.1"/>
    <property type="molecule type" value="mRNA"/>
</dbReference>
<evidence type="ECO:0000256" key="1">
    <source>
        <dbReference type="ARBA" id="ARBA00004721"/>
    </source>
</evidence>
<dbReference type="SUPFAM" id="SSF53756">
    <property type="entry name" value="UDP-Glycosyltransferase/glycogen phosphorylase"/>
    <property type="match status" value="1"/>
</dbReference>
<keyword evidence="5" id="KW-0328">Glycosyltransferase</keyword>
<dbReference type="FunFam" id="3.40.50.2000:FF:000107">
    <property type="entry name" value="Glycosyltransferase"/>
    <property type="match status" value="1"/>
</dbReference>
<evidence type="ECO:0000256" key="3">
    <source>
        <dbReference type="ARBA" id="ARBA00022679"/>
    </source>
</evidence>
<evidence type="ECO:0000256" key="5">
    <source>
        <dbReference type="RuleBase" id="RU003718"/>
    </source>
</evidence>
<dbReference type="PROSITE" id="PS50304">
    <property type="entry name" value="TUDOR"/>
    <property type="match status" value="1"/>
</dbReference>
<name>I3VI27_BUPCH</name>
<reference evidence="8" key="1">
    <citation type="submission" date="2011-04" db="EMBL/GenBank/DDBJ databases">
        <title>Transcriptome analysis of Bupleurum chinense with focus on genes involved in saikosaponins biosynthesis.</title>
        <authorList>
            <person name="Sui C."/>
            <person name="Zhang J."/>
            <person name="Wei J."/>
            <person name="Chen S."/>
            <person name="Li Y."/>
            <person name="Xu J."/>
            <person name="Jin Y."/>
            <person name="Gao Z."/>
            <person name="Chen H."/>
            <person name="Yang C."/>
            <person name="Zhang Z."/>
        </authorList>
    </citation>
    <scope>NUCLEOTIDE SEQUENCE</scope>
</reference>
<dbReference type="AlphaFoldDB" id="I3VI27"/>
<evidence type="ECO:0000259" key="7">
    <source>
        <dbReference type="PROSITE" id="PS50304"/>
    </source>
</evidence>
<evidence type="ECO:0000313" key="8">
    <source>
        <dbReference type="EMBL" id="AFK79033.1"/>
    </source>
</evidence>
<dbReference type="PANTHER" id="PTHR48047:SF51">
    <property type="entry name" value="GLYCOSYLTRANSFERASE"/>
    <property type="match status" value="1"/>
</dbReference>
<comment type="pathway">
    <text evidence="1">Secondary metabolite biosynthesis; terpenoid biosynthesis.</text>
</comment>
<evidence type="ECO:0000256" key="6">
    <source>
        <dbReference type="RuleBase" id="RU362057"/>
    </source>
</evidence>
<dbReference type="CDD" id="cd03784">
    <property type="entry name" value="GT1_Gtf-like"/>
    <property type="match status" value="1"/>
</dbReference>
<dbReference type="GO" id="GO:0016114">
    <property type="term" value="P:terpenoid biosynthetic process"/>
    <property type="evidence" value="ECO:0007669"/>
    <property type="project" value="UniProtKB-UniPathway"/>
</dbReference>
<dbReference type="EC" id="2.4.1.-" evidence="6"/>
<dbReference type="GO" id="GO:0035251">
    <property type="term" value="F:UDP-glucosyltransferase activity"/>
    <property type="evidence" value="ECO:0007669"/>
    <property type="project" value="TreeGrafter"/>
</dbReference>
<dbReference type="InterPro" id="IPR002213">
    <property type="entry name" value="UDP_glucos_trans"/>
</dbReference>
<dbReference type="PROSITE" id="PS00375">
    <property type="entry name" value="UDPGT"/>
    <property type="match status" value="1"/>
</dbReference>
<organism evidence="8">
    <name type="scientific">Bupleurum chinense</name>
    <name type="common">Chinese thoroughwax</name>
    <dbReference type="NCBI Taxonomy" id="52451"/>
    <lineage>
        <taxon>Eukaryota</taxon>
        <taxon>Viridiplantae</taxon>
        <taxon>Streptophyta</taxon>
        <taxon>Embryophyta</taxon>
        <taxon>Tracheophyta</taxon>
        <taxon>Spermatophyta</taxon>
        <taxon>Magnoliopsida</taxon>
        <taxon>eudicotyledons</taxon>
        <taxon>Gunneridae</taxon>
        <taxon>Pentapetalae</taxon>
        <taxon>asterids</taxon>
        <taxon>campanulids</taxon>
        <taxon>Apiales</taxon>
        <taxon>Apiaceae</taxon>
        <taxon>Apioideae</taxon>
        <taxon>Bupleureae</taxon>
        <taxon>Bupleurum</taxon>
    </lineage>
</organism>
<keyword evidence="4" id="KW-0414">Isoprene biosynthesis</keyword>